<evidence type="ECO:0000313" key="4">
    <source>
        <dbReference type="RefSeq" id="XP_033349267.1"/>
    </source>
</evidence>
<gene>
    <name evidence="4" type="primary">LOC117233248</name>
</gene>
<keyword evidence="3" id="KW-1185">Reference proteome</keyword>
<keyword evidence="2" id="KW-0472">Membrane</keyword>
<evidence type="ECO:0000256" key="2">
    <source>
        <dbReference type="SAM" id="Phobius"/>
    </source>
</evidence>
<feature type="region of interest" description="Disordered" evidence="1">
    <location>
        <begin position="189"/>
        <end position="254"/>
    </location>
</feature>
<feature type="region of interest" description="Disordered" evidence="1">
    <location>
        <begin position="135"/>
        <end position="176"/>
    </location>
</feature>
<dbReference type="AlphaFoldDB" id="A0A6J3K851"/>
<feature type="transmembrane region" description="Helical" evidence="2">
    <location>
        <begin position="39"/>
        <end position="59"/>
    </location>
</feature>
<feature type="compositionally biased region" description="Basic and acidic residues" evidence="1">
    <location>
        <begin position="202"/>
        <end position="254"/>
    </location>
</feature>
<protein>
    <submittedName>
        <fullName evidence="4">Histidine-rich glycoprotein-like</fullName>
    </submittedName>
</protein>
<dbReference type="KEGG" id="bvk:117233248"/>
<feature type="compositionally biased region" description="Acidic residues" evidence="1">
    <location>
        <begin position="189"/>
        <end position="201"/>
    </location>
</feature>
<keyword evidence="2" id="KW-0812">Transmembrane</keyword>
<dbReference type="Pfam" id="PF16009">
    <property type="entry name" value="DUF4779"/>
    <property type="match status" value="1"/>
</dbReference>
<accession>A0A6J3K851</accession>
<reference evidence="4" key="1">
    <citation type="submission" date="2025-08" db="UniProtKB">
        <authorList>
            <consortium name="RefSeq"/>
        </authorList>
    </citation>
    <scope>IDENTIFICATION</scope>
    <source>
        <tissue evidence="4">Muscle</tissue>
    </source>
</reference>
<dbReference type="RefSeq" id="XP_033349267.1">
    <property type="nucleotide sequence ID" value="XM_033493376.1"/>
</dbReference>
<proteinExistence type="predicted"/>
<keyword evidence="2" id="KW-1133">Transmembrane helix</keyword>
<dbReference type="InterPro" id="IPR031959">
    <property type="entry name" value="DUF4779"/>
</dbReference>
<evidence type="ECO:0000313" key="3">
    <source>
        <dbReference type="Proteomes" id="UP000504631"/>
    </source>
</evidence>
<dbReference type="Proteomes" id="UP000504631">
    <property type="component" value="Unplaced"/>
</dbReference>
<evidence type="ECO:0000256" key="1">
    <source>
        <dbReference type="SAM" id="MobiDB-lite"/>
    </source>
</evidence>
<sequence length="283" mass="33538">MTMEDTLNIESLVKREYGFLICQFLRNSASRRLKKTDMFAVRGGPCLLILLAILAPVSFATSINYEDLQPAATFHFHRHEERGGNDRYAIHRGKASDHADTGYKRYHEADKVTRGHDNLDKGYGYYDDDGKRKTYHHHDDDRYDKHHVGRESEKGEKLVDNGHYDNGHSTHGRHEVKELDEYQNHNELYDEEHDSDFDEEDGGYRYGHEEEKGGDYKDDRHDYDEHEADHYGKRDYYEQGHDCRDHKGYSGDQDHQDYYYNDYLDGKKDSSDRGWKWIHKIEY</sequence>
<organism evidence="3 4">
    <name type="scientific">Bombus vosnesenskii</name>
    <dbReference type="NCBI Taxonomy" id="207650"/>
    <lineage>
        <taxon>Eukaryota</taxon>
        <taxon>Metazoa</taxon>
        <taxon>Ecdysozoa</taxon>
        <taxon>Arthropoda</taxon>
        <taxon>Hexapoda</taxon>
        <taxon>Insecta</taxon>
        <taxon>Pterygota</taxon>
        <taxon>Neoptera</taxon>
        <taxon>Endopterygota</taxon>
        <taxon>Hymenoptera</taxon>
        <taxon>Apocrita</taxon>
        <taxon>Aculeata</taxon>
        <taxon>Apoidea</taxon>
        <taxon>Anthophila</taxon>
        <taxon>Apidae</taxon>
        <taxon>Bombus</taxon>
        <taxon>Pyrobombus</taxon>
    </lineage>
</organism>
<dbReference type="GeneID" id="117233248"/>
<name>A0A6J3K851_9HYME</name>